<evidence type="ECO:0000313" key="1">
    <source>
        <dbReference type="EMBL" id="KAH6637171.1"/>
    </source>
</evidence>
<accession>A0ACB7PDB0</accession>
<dbReference type="Proteomes" id="UP000724584">
    <property type="component" value="Unassembled WGS sequence"/>
</dbReference>
<comment type="caution">
    <text evidence="1">The sequence shown here is derived from an EMBL/GenBank/DDBJ whole genome shotgun (WGS) entry which is preliminary data.</text>
</comment>
<proteinExistence type="predicted"/>
<sequence>MQFRHAAHEPGAPNNNPAAFRPRRIKFLHPGYRQGNAVFLSLLALDDGGGNNGGGGIDFDTALAACGLIAGNRWSDGFFSSDRGTVIVERPGDGILREPQYFLSSSNSPAGSILHTPSYRVFLTGPFHIMICRLSGRDGRR</sequence>
<name>A0ACB7PDB0_9PEZI</name>
<dbReference type="EMBL" id="JAGIZQ010000003">
    <property type="protein sequence ID" value="KAH6637171.1"/>
    <property type="molecule type" value="Genomic_DNA"/>
</dbReference>
<gene>
    <name evidence="1" type="ORF">F5144DRAFT_569826</name>
</gene>
<keyword evidence="2" id="KW-1185">Reference proteome</keyword>
<evidence type="ECO:0000313" key="2">
    <source>
        <dbReference type="Proteomes" id="UP000724584"/>
    </source>
</evidence>
<organism evidence="1 2">
    <name type="scientific">Chaetomium tenue</name>
    <dbReference type="NCBI Taxonomy" id="1854479"/>
    <lineage>
        <taxon>Eukaryota</taxon>
        <taxon>Fungi</taxon>
        <taxon>Dikarya</taxon>
        <taxon>Ascomycota</taxon>
        <taxon>Pezizomycotina</taxon>
        <taxon>Sordariomycetes</taxon>
        <taxon>Sordariomycetidae</taxon>
        <taxon>Sordariales</taxon>
        <taxon>Chaetomiaceae</taxon>
        <taxon>Chaetomium</taxon>
    </lineage>
</organism>
<reference evidence="1 2" key="1">
    <citation type="journal article" date="2021" name="Nat. Commun.">
        <title>Genetic determinants of endophytism in the Arabidopsis root mycobiome.</title>
        <authorList>
            <person name="Mesny F."/>
            <person name="Miyauchi S."/>
            <person name="Thiergart T."/>
            <person name="Pickel B."/>
            <person name="Atanasova L."/>
            <person name="Karlsson M."/>
            <person name="Huettel B."/>
            <person name="Barry K.W."/>
            <person name="Haridas S."/>
            <person name="Chen C."/>
            <person name="Bauer D."/>
            <person name="Andreopoulos W."/>
            <person name="Pangilinan J."/>
            <person name="LaButti K."/>
            <person name="Riley R."/>
            <person name="Lipzen A."/>
            <person name="Clum A."/>
            <person name="Drula E."/>
            <person name="Henrissat B."/>
            <person name="Kohler A."/>
            <person name="Grigoriev I.V."/>
            <person name="Martin F.M."/>
            <person name="Hacquard S."/>
        </authorList>
    </citation>
    <scope>NUCLEOTIDE SEQUENCE [LARGE SCALE GENOMIC DNA]</scope>
    <source>
        <strain evidence="1 2">MPI-SDFR-AT-0079</strain>
    </source>
</reference>
<protein>
    <submittedName>
        <fullName evidence="1">Uncharacterized protein</fullName>
    </submittedName>
</protein>